<accession>A0A2N1J953</accession>
<dbReference type="STRING" id="2020962.A0A2N1J953"/>
<gene>
    <name evidence="1" type="ORF">MVES_003108</name>
</gene>
<evidence type="ECO:0000313" key="2">
    <source>
        <dbReference type="Proteomes" id="UP000232875"/>
    </source>
</evidence>
<name>A0A2N1J953_9BASI</name>
<dbReference type="GO" id="GO:0043248">
    <property type="term" value="P:proteasome assembly"/>
    <property type="evidence" value="ECO:0007669"/>
    <property type="project" value="InterPro"/>
</dbReference>
<protein>
    <submittedName>
        <fullName evidence="1">Uncharacterized protein</fullName>
    </submittedName>
</protein>
<evidence type="ECO:0000313" key="1">
    <source>
        <dbReference type="EMBL" id="PKI83087.1"/>
    </source>
</evidence>
<dbReference type="PANTHER" id="PTHR31051">
    <property type="entry name" value="PROTEASOME ASSEMBLY CHAPERONE 3"/>
    <property type="match status" value="1"/>
</dbReference>
<reference evidence="1 2" key="1">
    <citation type="submission" date="2017-10" db="EMBL/GenBank/DDBJ databases">
        <title>A novel species of cold-tolerant Malassezia isolated from bats.</title>
        <authorList>
            <person name="Lorch J.M."/>
            <person name="Palmer J.M."/>
            <person name="Vanderwolf K.J."/>
            <person name="Schmidt K.Z."/>
            <person name="Verant M.L."/>
            <person name="Weller T.J."/>
            <person name="Blehert D.S."/>
        </authorList>
    </citation>
    <scope>NUCLEOTIDE SEQUENCE [LARGE SCALE GENOMIC DNA]</scope>
    <source>
        <strain evidence="1 2">NWHC:44797-103</strain>
    </source>
</reference>
<dbReference type="OrthoDB" id="5593278at2759"/>
<dbReference type="InterPro" id="IPR053720">
    <property type="entry name" value="Psm_Assembly_Chaperone"/>
</dbReference>
<dbReference type="Gene3D" id="3.30.230.90">
    <property type="match status" value="1"/>
</dbReference>
<dbReference type="AlphaFoldDB" id="A0A2N1J953"/>
<dbReference type="PANTHER" id="PTHR31051:SF1">
    <property type="entry name" value="PROTEASOME ASSEMBLY CHAPERONE 3"/>
    <property type="match status" value="1"/>
</dbReference>
<keyword evidence="2" id="KW-1185">Reference proteome</keyword>
<dbReference type="Proteomes" id="UP000232875">
    <property type="component" value="Unassembled WGS sequence"/>
</dbReference>
<organism evidence="1 2">
    <name type="scientific">Malassezia vespertilionis</name>
    <dbReference type="NCBI Taxonomy" id="2020962"/>
    <lineage>
        <taxon>Eukaryota</taxon>
        <taxon>Fungi</taxon>
        <taxon>Dikarya</taxon>
        <taxon>Basidiomycota</taxon>
        <taxon>Ustilaginomycotina</taxon>
        <taxon>Malasseziomycetes</taxon>
        <taxon>Malasseziales</taxon>
        <taxon>Malasseziaceae</taxon>
        <taxon>Malassezia</taxon>
    </lineage>
</organism>
<dbReference type="EMBL" id="KZ454992">
    <property type="protein sequence ID" value="PKI83087.1"/>
    <property type="molecule type" value="Genomic_DNA"/>
</dbReference>
<dbReference type="InterPro" id="IPR018788">
    <property type="entry name" value="Proteasome_assmbl_chp_3"/>
</dbReference>
<sequence length="166" mass="18339">MNAAQAGQAVSVEPLAQDVLATVSETETVHGSVLSVLCQEYSDRTLVLVTQLGKIGYLVQVQVYPARQDAQHMEQDTQPAMQFPVTSTVPLFGAPPRGMEDLYALYATRIAAWIYASQHTPEMSVRDVKPVVVGLALPRVGKDDDLDTERVRMEAVQRLVNKCRVW</sequence>
<proteinExistence type="predicted"/>